<reference evidence="1 2" key="1">
    <citation type="journal article" date="2013" name="Genome Announc.">
        <title>Whole-genome sequences of five oyster-associated bacteria show potential for crude oil hydrocarbon degradation.</title>
        <authorList>
            <person name="Chauhan A."/>
            <person name="Green S."/>
            <person name="Pathak A."/>
            <person name="Thomas J."/>
            <person name="Venkatramanan R."/>
        </authorList>
    </citation>
    <scope>NUCLEOTIDE SEQUENCE [LARGE SCALE GENOMIC DNA]</scope>
    <source>
        <strain evidence="1 2">MF109</strain>
    </source>
</reference>
<evidence type="ECO:0000313" key="1">
    <source>
        <dbReference type="EMBL" id="EQM74410.1"/>
    </source>
</evidence>
<dbReference type="RefSeq" id="WP_021200506.1">
    <property type="nucleotide sequence ID" value="NZ_ATAO01000206.1"/>
</dbReference>
<dbReference type="EMBL" id="ATAO01000206">
    <property type="protein sequence ID" value="EQM74410.1"/>
    <property type="molecule type" value="Genomic_DNA"/>
</dbReference>
<protein>
    <submittedName>
        <fullName evidence="1">Uncharacterized protein</fullName>
    </submittedName>
</protein>
<dbReference type="AlphaFoldDB" id="T5KE29"/>
<comment type="caution">
    <text evidence="1">The sequence shown here is derived from an EMBL/GenBank/DDBJ whole genome shotgun (WGS) entry which is preliminary data.</text>
</comment>
<name>T5KE29_MICMQ</name>
<dbReference type="PATRIC" id="fig|1333857.3.peg.2558"/>
<dbReference type="Proteomes" id="UP000016033">
    <property type="component" value="Unassembled WGS sequence"/>
</dbReference>
<gene>
    <name evidence="1" type="ORF">L687_02845</name>
</gene>
<accession>T5KE29</accession>
<evidence type="ECO:0000313" key="2">
    <source>
        <dbReference type="Proteomes" id="UP000016033"/>
    </source>
</evidence>
<dbReference type="Pfam" id="PF09438">
    <property type="entry name" value="DUF2017"/>
    <property type="match status" value="1"/>
</dbReference>
<dbReference type="InterPro" id="IPR018561">
    <property type="entry name" value="AosR"/>
</dbReference>
<proteinExistence type="predicted"/>
<organism evidence="1 2">
    <name type="scientific">Microbacterium maritypicum MF109</name>
    <dbReference type="NCBI Taxonomy" id="1333857"/>
    <lineage>
        <taxon>Bacteria</taxon>
        <taxon>Bacillati</taxon>
        <taxon>Actinomycetota</taxon>
        <taxon>Actinomycetes</taxon>
        <taxon>Micrococcales</taxon>
        <taxon>Microbacteriaceae</taxon>
        <taxon>Microbacterium</taxon>
    </lineage>
</organism>
<sequence length="165" mass="18250">MTRDAVIVTITGIEELHLAKLVDDFIELLATSREVGDPAIDRLTPTPYPDDADSAADFAESTRDDLLDRRLADARRTRGSLGDVTGDDLAEAEALRTRETTVPVEDVDAWLRTLTAIRLVIATRLGITTDEQTATDGRHDVYDWLGYRLELLIQAADEADEGRKV</sequence>